<keyword evidence="3" id="KW-0051">Antiviral defense</keyword>
<dbReference type="RefSeq" id="WP_369017655.1">
    <property type="nucleotide sequence ID" value="NZ_CP121689.1"/>
</dbReference>
<evidence type="ECO:0000256" key="1">
    <source>
        <dbReference type="ARBA" id="ARBA00005937"/>
    </source>
</evidence>
<comment type="function">
    <text evidence="4">CRISPR (clustered regularly interspaced short palindromic repeat), is an adaptive immune system that provides protection against mobile genetic elements (viruses, transposable elements and conjugative plasmids). CRISPR clusters contain sequences complementary to antecedent mobile elements and target invading nucleic acids. CRISPR clusters are transcribed and processed into CRISPR RNA (crRNA).</text>
</comment>
<reference evidence="6 7" key="1">
    <citation type="submission" date="2023-03" db="EMBL/GenBank/DDBJ databases">
        <title>Novel Species.</title>
        <authorList>
            <person name="Ma S."/>
        </authorList>
    </citation>
    <scope>NUCLEOTIDE SEQUENCE [LARGE SCALE GENOMIC DNA]</scope>
    <source>
        <strain evidence="6 7">B11</strain>
    </source>
</reference>
<dbReference type="Pfam" id="PF21350">
    <property type="entry name" value="Cas6_I-A"/>
    <property type="match status" value="1"/>
</dbReference>
<accession>A0ABZ2YB44</accession>
<dbReference type="Proteomes" id="UP001461341">
    <property type="component" value="Chromosome"/>
</dbReference>
<feature type="domain" description="CRISPR associated protein Cas6 C-terminal" evidence="5">
    <location>
        <begin position="129"/>
        <end position="248"/>
    </location>
</feature>
<dbReference type="PANTHER" id="PTHR36984">
    <property type="entry name" value="CRISPR-ASSOCIATED ENDORIBONUCLEASE CAS6 1"/>
    <property type="match status" value="1"/>
</dbReference>
<dbReference type="Pfam" id="PF01881">
    <property type="entry name" value="Cas_Cas6_C"/>
    <property type="match status" value="1"/>
</dbReference>
<gene>
    <name evidence="6" type="primary">cas6</name>
    <name evidence="6" type="ORF">QBE54_07890</name>
</gene>
<dbReference type="EMBL" id="CP121689">
    <property type="protein sequence ID" value="WZL75508.1"/>
    <property type="molecule type" value="Genomic_DNA"/>
</dbReference>
<evidence type="ECO:0000256" key="2">
    <source>
        <dbReference type="ARBA" id="ARBA00022884"/>
    </source>
</evidence>
<dbReference type="Gene3D" id="3.30.70.1900">
    <property type="match status" value="1"/>
</dbReference>
<evidence type="ECO:0000256" key="3">
    <source>
        <dbReference type="ARBA" id="ARBA00023118"/>
    </source>
</evidence>
<name>A0ABZ2YB44_9BACT</name>
<dbReference type="PIRSF" id="PIRSF005054">
    <property type="entry name" value="PF1131"/>
    <property type="match status" value="1"/>
</dbReference>
<sequence length="261" mass="30499">MRAKLTFTARDGEGILLPLHYNHLLQHLIYHLLPPDFAENLHEEGFRYGKRRFKLFTFSRILQKGHFRKVDGRRRLFFPHGFSFCFATPRYEILENLIREALLRRSADLLGQEVFLSRVEVCPEVELREVMFLRFLSPVTVYRTTQAEGKRRTHFFSPADSEFNQLLLENARKKYFLVTGKSANGLKFAIHPYHFSPERNKVVVLFKGTPIVGWTGVFKVEGDPELLEVVYETGLGNKNSAGFGMWEVWEDKREEEQAGKE</sequence>
<protein>
    <recommendedName>
        <fullName evidence="4">CRISPR-associated endoribonuclease</fullName>
    </recommendedName>
</protein>
<comment type="similarity">
    <text evidence="1 4">Belongs to the CRISPR-associated protein Cas6/Cse3/CasE family.</text>
</comment>
<keyword evidence="2" id="KW-0694">RNA-binding</keyword>
<dbReference type="InterPro" id="IPR049435">
    <property type="entry name" value="Cas_Cas6_C"/>
</dbReference>
<evidence type="ECO:0000313" key="6">
    <source>
        <dbReference type="EMBL" id="WZL75508.1"/>
    </source>
</evidence>
<evidence type="ECO:0000259" key="5">
    <source>
        <dbReference type="Pfam" id="PF01881"/>
    </source>
</evidence>
<dbReference type="InterPro" id="IPR045747">
    <property type="entry name" value="CRISPR-assoc_prot_Cas6_N_sf"/>
</dbReference>
<organism evidence="6 7">
    <name type="scientific">Thermatribacter velox</name>
    <dbReference type="NCBI Taxonomy" id="3039681"/>
    <lineage>
        <taxon>Bacteria</taxon>
        <taxon>Pseudomonadati</taxon>
        <taxon>Atribacterota</taxon>
        <taxon>Atribacteria</taxon>
        <taxon>Atribacterales</taxon>
        <taxon>Thermatribacteraceae</taxon>
        <taxon>Thermatribacter</taxon>
    </lineage>
</organism>
<proteinExistence type="inferred from homology"/>
<keyword evidence="7" id="KW-1185">Reference proteome</keyword>
<dbReference type="PANTHER" id="PTHR36984:SF1">
    <property type="entry name" value="CRISPR-ASSOCIATED ENDORIBONUCLEASE CAS6 1"/>
    <property type="match status" value="1"/>
</dbReference>
<dbReference type="Gene3D" id="3.30.70.1890">
    <property type="match status" value="1"/>
</dbReference>
<dbReference type="CDD" id="cd21140">
    <property type="entry name" value="Cas6_I-like"/>
    <property type="match status" value="1"/>
</dbReference>
<dbReference type="NCBIfam" id="TIGR01877">
    <property type="entry name" value="cas_cas6"/>
    <property type="match status" value="1"/>
</dbReference>
<dbReference type="InterPro" id="IPR010156">
    <property type="entry name" value="CRISPR-assoc_prot_Cas6"/>
</dbReference>
<evidence type="ECO:0000256" key="4">
    <source>
        <dbReference type="PIRNR" id="PIRNR005054"/>
    </source>
</evidence>
<evidence type="ECO:0000313" key="7">
    <source>
        <dbReference type="Proteomes" id="UP001461341"/>
    </source>
</evidence>